<keyword evidence="3" id="KW-1185">Reference proteome</keyword>
<evidence type="ECO:0000313" key="2">
    <source>
        <dbReference type="EMBL" id="TNV81714.1"/>
    </source>
</evidence>
<name>A0A8J8NX15_HALGN</name>
<gene>
    <name evidence="2" type="ORF">FGO68_gene2126</name>
</gene>
<proteinExistence type="predicted"/>
<dbReference type="EMBL" id="RRYP01005814">
    <property type="protein sequence ID" value="TNV81714.1"/>
    <property type="molecule type" value="Genomic_DNA"/>
</dbReference>
<sequence>MRPSQKRSKPSARRRAEHAVLKIAGGTRYQPEGKEEPANRKPSQRITQQCSFILPPRIPAAAPNQETQNSPECSPLRVKIRHAL</sequence>
<dbReference type="Proteomes" id="UP000785679">
    <property type="component" value="Unassembled WGS sequence"/>
</dbReference>
<protein>
    <submittedName>
        <fullName evidence="2">Uncharacterized protein</fullName>
    </submittedName>
</protein>
<organism evidence="2 3">
    <name type="scientific">Halteria grandinella</name>
    <dbReference type="NCBI Taxonomy" id="5974"/>
    <lineage>
        <taxon>Eukaryota</taxon>
        <taxon>Sar</taxon>
        <taxon>Alveolata</taxon>
        <taxon>Ciliophora</taxon>
        <taxon>Intramacronucleata</taxon>
        <taxon>Spirotrichea</taxon>
        <taxon>Stichotrichia</taxon>
        <taxon>Sporadotrichida</taxon>
        <taxon>Halteriidae</taxon>
        <taxon>Halteria</taxon>
    </lineage>
</organism>
<evidence type="ECO:0000313" key="3">
    <source>
        <dbReference type="Proteomes" id="UP000785679"/>
    </source>
</evidence>
<accession>A0A8J8NX15</accession>
<dbReference type="AlphaFoldDB" id="A0A8J8NX15"/>
<evidence type="ECO:0000256" key="1">
    <source>
        <dbReference type="SAM" id="MobiDB-lite"/>
    </source>
</evidence>
<reference evidence="2" key="1">
    <citation type="submission" date="2019-06" db="EMBL/GenBank/DDBJ databases">
        <authorList>
            <person name="Zheng W."/>
        </authorList>
    </citation>
    <scope>NUCLEOTIDE SEQUENCE</scope>
    <source>
        <strain evidence="2">QDHG01</strain>
    </source>
</reference>
<feature type="region of interest" description="Disordered" evidence="1">
    <location>
        <begin position="24"/>
        <end position="45"/>
    </location>
</feature>
<comment type="caution">
    <text evidence="2">The sequence shown here is derived from an EMBL/GenBank/DDBJ whole genome shotgun (WGS) entry which is preliminary data.</text>
</comment>